<organism evidence="1 2">
    <name type="scientific">Agrobacterium larrymoorei</name>
    <dbReference type="NCBI Taxonomy" id="160699"/>
    <lineage>
        <taxon>Bacteria</taxon>
        <taxon>Pseudomonadati</taxon>
        <taxon>Pseudomonadota</taxon>
        <taxon>Alphaproteobacteria</taxon>
        <taxon>Hyphomicrobiales</taxon>
        <taxon>Rhizobiaceae</taxon>
        <taxon>Rhizobium/Agrobacterium group</taxon>
        <taxon>Agrobacterium</taxon>
    </lineage>
</organism>
<sequence>MDQELTLRLLMGPIIVVECGSCGVYTELDRERTVRCFKASAPMSRVRRVIVGACDRMCVCGVDKCEASLRSEDASRT</sequence>
<name>A0AAJ2BD42_9HYPH</name>
<dbReference type="AlphaFoldDB" id="A0AAJ2BD42"/>
<evidence type="ECO:0000313" key="2">
    <source>
        <dbReference type="Proteomes" id="UP001255601"/>
    </source>
</evidence>
<protein>
    <submittedName>
        <fullName evidence="1">Uncharacterized protein</fullName>
    </submittedName>
</protein>
<gene>
    <name evidence="1" type="ORF">QE369_004433</name>
</gene>
<comment type="caution">
    <text evidence="1">The sequence shown here is derived from an EMBL/GenBank/DDBJ whole genome shotgun (WGS) entry which is preliminary data.</text>
</comment>
<reference evidence="1" key="1">
    <citation type="submission" date="2023-08" db="EMBL/GenBank/DDBJ databases">
        <title>Functional and genomic diversity of the sorghum phyllosphere microbiome.</title>
        <authorList>
            <person name="Shade A."/>
        </authorList>
    </citation>
    <scope>NUCLEOTIDE SEQUENCE</scope>
    <source>
        <strain evidence="1">SORGH_AS_0974</strain>
    </source>
</reference>
<dbReference type="Proteomes" id="UP001255601">
    <property type="component" value="Unassembled WGS sequence"/>
</dbReference>
<accession>A0AAJ2BD42</accession>
<dbReference type="EMBL" id="JAVIZC010000003">
    <property type="protein sequence ID" value="MDR6104236.1"/>
    <property type="molecule type" value="Genomic_DNA"/>
</dbReference>
<proteinExistence type="predicted"/>
<evidence type="ECO:0000313" key="1">
    <source>
        <dbReference type="EMBL" id="MDR6104236.1"/>
    </source>
</evidence>